<proteinExistence type="predicted"/>
<reference evidence="2" key="1">
    <citation type="submission" date="2011-10" db="EMBL/GenBank/DDBJ databases">
        <authorList>
            <consortium name="Soft-shell Turtle Genome Consortium"/>
        </authorList>
    </citation>
    <scope>NUCLEOTIDE SEQUENCE [LARGE SCALE GENOMIC DNA]</scope>
    <source>
        <strain evidence="2">Daiwa-1</strain>
    </source>
</reference>
<evidence type="ECO:0000313" key="2">
    <source>
        <dbReference type="Proteomes" id="UP000007267"/>
    </source>
</evidence>
<dbReference type="GeneTree" id="ENSGT00940000167718"/>
<dbReference type="HOGENOM" id="CLU_978415_0_0_1"/>
<dbReference type="OMA" id="QEIQNEW"/>
<keyword evidence="2" id="KW-1185">Reference proteome</keyword>
<dbReference type="Ensembl" id="ENSPSIT00000001303.1">
    <property type="protein sequence ID" value="ENSPSIP00000001301.1"/>
    <property type="gene ID" value="ENSPSIG00000001303.1"/>
</dbReference>
<reference evidence="2" key="2">
    <citation type="journal article" date="2013" name="Nat. Genet.">
        <title>The draft genomes of soft-shell turtle and green sea turtle yield insights into the development and evolution of the turtle-specific body plan.</title>
        <authorList>
            <person name="Wang Z."/>
            <person name="Pascual-Anaya J."/>
            <person name="Zadissa A."/>
            <person name="Li W."/>
            <person name="Niimura Y."/>
            <person name="Huang Z."/>
            <person name="Li C."/>
            <person name="White S."/>
            <person name="Xiong Z."/>
            <person name="Fang D."/>
            <person name="Wang B."/>
            <person name="Ming Y."/>
            <person name="Chen Y."/>
            <person name="Zheng Y."/>
            <person name="Kuraku S."/>
            <person name="Pignatelli M."/>
            <person name="Herrero J."/>
            <person name="Beal K."/>
            <person name="Nozawa M."/>
            <person name="Li Q."/>
            <person name="Wang J."/>
            <person name="Zhang H."/>
            <person name="Yu L."/>
            <person name="Shigenobu S."/>
            <person name="Wang J."/>
            <person name="Liu J."/>
            <person name="Flicek P."/>
            <person name="Searle S."/>
            <person name="Wang J."/>
            <person name="Kuratani S."/>
            <person name="Yin Y."/>
            <person name="Aken B."/>
            <person name="Zhang G."/>
            <person name="Irie N."/>
        </authorList>
    </citation>
    <scope>NUCLEOTIDE SEQUENCE [LARGE SCALE GENOMIC DNA]</scope>
    <source>
        <strain evidence="2">Daiwa-1</strain>
    </source>
</reference>
<dbReference type="eggNOG" id="KOG1075">
    <property type="taxonomic scope" value="Eukaryota"/>
</dbReference>
<dbReference type="AlphaFoldDB" id="K7EZU1"/>
<accession>K7EZU1</accession>
<reference evidence="1" key="3">
    <citation type="submission" date="2025-08" db="UniProtKB">
        <authorList>
            <consortium name="Ensembl"/>
        </authorList>
    </citation>
    <scope>IDENTIFICATION</scope>
</reference>
<sequence length="285" mass="32221">MPSAECHTDHCLVRCKLGFHFEPKPRKGGAPRKKLKVCSLQSAAVKAVFQESLRSRLEEQSCLAASPLAPEVLWDRIKTVVLQTSEDILGFSTKKNRDWFDKNNLEVQELLSKKRSAHQAHLAQPSCPHKKSAFHLECSTFQRKLQEIQNEWWTNLAVRTQLCADTGDYRGFYEALKAVYGPSYQILSPLWSADGKELLTEKDSILNHWSEHFYTLFNASRSVQEPAIDRIPQQPVKTELDVAPTLQETEEAIEQLKSGKAAGVDGIPPEVWKNGGPALYTKLHE</sequence>
<dbReference type="EMBL" id="AGCU01083097">
    <property type="status" value="NOT_ANNOTATED_CDS"/>
    <property type="molecule type" value="Genomic_DNA"/>
</dbReference>
<organism evidence="1 2">
    <name type="scientific">Pelodiscus sinensis</name>
    <name type="common">Chinese softshell turtle</name>
    <name type="synonym">Trionyx sinensis</name>
    <dbReference type="NCBI Taxonomy" id="13735"/>
    <lineage>
        <taxon>Eukaryota</taxon>
        <taxon>Metazoa</taxon>
        <taxon>Chordata</taxon>
        <taxon>Craniata</taxon>
        <taxon>Vertebrata</taxon>
        <taxon>Euteleostomi</taxon>
        <taxon>Archelosauria</taxon>
        <taxon>Testudinata</taxon>
        <taxon>Testudines</taxon>
        <taxon>Cryptodira</taxon>
        <taxon>Trionychia</taxon>
        <taxon>Trionychidae</taxon>
        <taxon>Pelodiscus</taxon>
    </lineage>
</organism>
<dbReference type="Proteomes" id="UP000007267">
    <property type="component" value="Unassembled WGS sequence"/>
</dbReference>
<evidence type="ECO:0000313" key="1">
    <source>
        <dbReference type="Ensembl" id="ENSPSIP00000001301.1"/>
    </source>
</evidence>
<dbReference type="STRING" id="13735.ENSPSIP00000001301"/>
<reference evidence="1" key="4">
    <citation type="submission" date="2025-09" db="UniProtKB">
        <authorList>
            <consortium name="Ensembl"/>
        </authorList>
    </citation>
    <scope>IDENTIFICATION</scope>
</reference>
<protein>
    <submittedName>
        <fullName evidence="1">Uncharacterized protein</fullName>
    </submittedName>
</protein>
<name>K7EZU1_PELSI</name>